<evidence type="ECO:0000313" key="3">
    <source>
        <dbReference type="EMBL" id="MBF8377021.1"/>
    </source>
</evidence>
<dbReference type="SUPFAM" id="SSF54197">
    <property type="entry name" value="HIT-like"/>
    <property type="match status" value="1"/>
</dbReference>
<evidence type="ECO:0000259" key="2">
    <source>
        <dbReference type="PROSITE" id="PS51084"/>
    </source>
</evidence>
<dbReference type="PROSITE" id="PS51084">
    <property type="entry name" value="HIT_2"/>
    <property type="match status" value="1"/>
</dbReference>
<gene>
    <name evidence="3" type="ORF">IW967_03905</name>
</gene>
<dbReference type="Proteomes" id="UP000642910">
    <property type="component" value="Unassembled WGS sequence"/>
</dbReference>
<dbReference type="InterPro" id="IPR001310">
    <property type="entry name" value="Histidine_triad_HIT"/>
</dbReference>
<keyword evidence="4" id="KW-1185">Reference proteome</keyword>
<dbReference type="PRINTS" id="PR00332">
    <property type="entry name" value="HISTRIAD"/>
</dbReference>
<dbReference type="RefSeq" id="WP_067849698.1">
    <property type="nucleotide sequence ID" value="NZ_JADPKZ010000030.1"/>
</dbReference>
<dbReference type="PANTHER" id="PTHR23089">
    <property type="entry name" value="HISTIDINE TRIAD HIT PROTEIN"/>
    <property type="match status" value="1"/>
</dbReference>
<accession>A0ABS0F160</accession>
<evidence type="ECO:0000313" key="4">
    <source>
        <dbReference type="Proteomes" id="UP000642910"/>
    </source>
</evidence>
<dbReference type="InterPro" id="IPR011146">
    <property type="entry name" value="HIT-like"/>
</dbReference>
<proteinExistence type="predicted"/>
<dbReference type="Gene3D" id="3.30.428.10">
    <property type="entry name" value="HIT-like"/>
    <property type="match status" value="1"/>
</dbReference>
<reference evidence="3 4" key="1">
    <citation type="submission" date="2020-11" db="EMBL/GenBank/DDBJ databases">
        <title>Genomic insight of Alicyclobacillus mali FL 18 reveals a new arsenic-resistant strain, with potential in environmental biotechnology.</title>
        <authorList>
            <person name="Fiorentino G."/>
            <person name="Gallo G."/>
            <person name="Aulitto M."/>
        </authorList>
    </citation>
    <scope>NUCLEOTIDE SEQUENCE [LARGE SCALE GENOMIC DNA]</scope>
    <source>
        <strain evidence="3 4">FL 18</strain>
    </source>
</reference>
<comment type="caution">
    <text evidence="3">The sequence shown here is derived from an EMBL/GenBank/DDBJ whole genome shotgun (WGS) entry which is preliminary data.</text>
</comment>
<dbReference type="CDD" id="cd01276">
    <property type="entry name" value="PKCI_related"/>
    <property type="match status" value="1"/>
</dbReference>
<feature type="domain" description="HIT" evidence="2">
    <location>
        <begin position="5"/>
        <end position="114"/>
    </location>
</feature>
<name>A0ABS0F160_9BACL</name>
<protein>
    <submittedName>
        <fullName evidence="3">Histidine triad nucleotide-binding protein</fullName>
    </submittedName>
</protein>
<dbReference type="Pfam" id="PF01230">
    <property type="entry name" value="HIT"/>
    <property type="match status" value="1"/>
</dbReference>
<dbReference type="EMBL" id="JADPKZ010000030">
    <property type="protein sequence ID" value="MBF8377021.1"/>
    <property type="molecule type" value="Genomic_DNA"/>
</dbReference>
<sequence>MSSCLFCQLVSGDIPANKVYEDDHVLAFHDIRPQAPVHILIIPKRHIESAQAVKPEDRETLGYLHSVIPVIAEDAGVAEDGYRLVANIGRHGQQTVPHLHYHLLGGRQLGWPPG</sequence>
<feature type="short sequence motif" description="Histidine triad motif" evidence="1">
    <location>
        <begin position="98"/>
        <end position="102"/>
    </location>
</feature>
<evidence type="ECO:0000256" key="1">
    <source>
        <dbReference type="PROSITE-ProRule" id="PRU00464"/>
    </source>
</evidence>
<dbReference type="InterPro" id="IPR036265">
    <property type="entry name" value="HIT-like_sf"/>
</dbReference>
<organism evidence="3 4">
    <name type="scientific">Alicyclobacillus mali</name>
    <name type="common">ex Roth et al. 2021</name>
    <dbReference type="NCBI Taxonomy" id="1123961"/>
    <lineage>
        <taxon>Bacteria</taxon>
        <taxon>Bacillati</taxon>
        <taxon>Bacillota</taxon>
        <taxon>Bacilli</taxon>
        <taxon>Bacillales</taxon>
        <taxon>Alicyclobacillaceae</taxon>
        <taxon>Alicyclobacillus</taxon>
    </lineage>
</organism>